<organism evidence="3 4">
    <name type="scientific">Deinococcus budaensis</name>
    <dbReference type="NCBI Taxonomy" id="1665626"/>
    <lineage>
        <taxon>Bacteria</taxon>
        <taxon>Thermotogati</taxon>
        <taxon>Deinococcota</taxon>
        <taxon>Deinococci</taxon>
        <taxon>Deinococcales</taxon>
        <taxon>Deinococcaceae</taxon>
        <taxon>Deinococcus</taxon>
    </lineage>
</organism>
<evidence type="ECO:0000256" key="1">
    <source>
        <dbReference type="SAM" id="MobiDB-lite"/>
    </source>
</evidence>
<feature type="chain" id="PRO_5030695179" evidence="2">
    <location>
        <begin position="22"/>
        <end position="46"/>
    </location>
</feature>
<keyword evidence="2" id="KW-0732">Signal</keyword>
<dbReference type="AlphaFoldDB" id="A0A7W8GEZ6"/>
<evidence type="ECO:0000313" key="3">
    <source>
        <dbReference type="EMBL" id="MBB5234407.1"/>
    </source>
</evidence>
<dbReference type="PROSITE" id="PS51257">
    <property type="entry name" value="PROKAR_LIPOPROTEIN"/>
    <property type="match status" value="1"/>
</dbReference>
<name>A0A7W8GEZ6_9DEIO</name>
<sequence length="46" mass="4861">MNTFLRWLLGGVLVFSLAACAPGGGDDDREDSGTVTEQSEGENDDD</sequence>
<proteinExistence type="predicted"/>
<protein>
    <submittedName>
        <fullName evidence="3">Putative small lipoprotein YifL</fullName>
    </submittedName>
</protein>
<keyword evidence="3" id="KW-0449">Lipoprotein</keyword>
<feature type="region of interest" description="Disordered" evidence="1">
    <location>
        <begin position="22"/>
        <end position="46"/>
    </location>
</feature>
<comment type="caution">
    <text evidence="3">The sequence shown here is derived from an EMBL/GenBank/DDBJ whole genome shotgun (WGS) entry which is preliminary data.</text>
</comment>
<keyword evidence="4" id="KW-1185">Reference proteome</keyword>
<evidence type="ECO:0000256" key="2">
    <source>
        <dbReference type="SAM" id="SignalP"/>
    </source>
</evidence>
<reference evidence="3 4" key="1">
    <citation type="submission" date="2020-08" db="EMBL/GenBank/DDBJ databases">
        <title>Genomic Encyclopedia of Type Strains, Phase IV (KMG-IV): sequencing the most valuable type-strain genomes for metagenomic binning, comparative biology and taxonomic classification.</title>
        <authorList>
            <person name="Goeker M."/>
        </authorList>
    </citation>
    <scope>NUCLEOTIDE SEQUENCE [LARGE SCALE GENOMIC DNA]</scope>
    <source>
        <strain evidence="3 4">DSM 101791</strain>
    </source>
</reference>
<dbReference type="RefSeq" id="WP_184028199.1">
    <property type="nucleotide sequence ID" value="NZ_JACHFN010000006.1"/>
</dbReference>
<dbReference type="EMBL" id="JACHFN010000006">
    <property type="protein sequence ID" value="MBB5234407.1"/>
    <property type="molecule type" value="Genomic_DNA"/>
</dbReference>
<feature type="signal peptide" evidence="2">
    <location>
        <begin position="1"/>
        <end position="21"/>
    </location>
</feature>
<dbReference type="Proteomes" id="UP000525389">
    <property type="component" value="Unassembled WGS sequence"/>
</dbReference>
<evidence type="ECO:0000313" key="4">
    <source>
        <dbReference type="Proteomes" id="UP000525389"/>
    </source>
</evidence>
<accession>A0A7W8GEZ6</accession>
<gene>
    <name evidence="3" type="ORF">HNQ09_001845</name>
</gene>